<gene>
    <name evidence="7" type="ORF">GA0070214_103390</name>
</gene>
<evidence type="ECO:0000313" key="8">
    <source>
        <dbReference type="Proteomes" id="UP000199629"/>
    </source>
</evidence>
<comment type="similarity">
    <text evidence="1">Belongs to the ribonucleoside diphosphate reductase class-2 family.</text>
</comment>
<keyword evidence="4" id="KW-0547">Nucleotide-binding</keyword>
<evidence type="ECO:0000256" key="1">
    <source>
        <dbReference type="ARBA" id="ARBA00007405"/>
    </source>
</evidence>
<keyword evidence="8" id="KW-1185">Reference proteome</keyword>
<keyword evidence="3" id="KW-0237">DNA synthesis</keyword>
<dbReference type="GO" id="GO:0004748">
    <property type="term" value="F:ribonucleoside-diphosphate reductase activity, thioredoxin disulfide as acceptor"/>
    <property type="evidence" value="ECO:0007669"/>
    <property type="project" value="UniProtKB-EC"/>
</dbReference>
<accession>A0A1C4WAZ3</accession>
<name>A0A1C4WAZ3_9ACTN</name>
<evidence type="ECO:0000259" key="6">
    <source>
        <dbReference type="Pfam" id="PF12637"/>
    </source>
</evidence>
<dbReference type="EMBL" id="FMCS01000003">
    <property type="protein sequence ID" value="SCE93289.1"/>
    <property type="molecule type" value="Genomic_DNA"/>
</dbReference>
<proteinExistence type="inferred from homology"/>
<dbReference type="GO" id="GO:0000166">
    <property type="term" value="F:nucleotide binding"/>
    <property type="evidence" value="ECO:0007669"/>
    <property type="project" value="UniProtKB-KW"/>
</dbReference>
<dbReference type="Pfam" id="PF12637">
    <property type="entry name" value="TSCPD"/>
    <property type="match status" value="1"/>
</dbReference>
<evidence type="ECO:0000256" key="2">
    <source>
        <dbReference type="ARBA" id="ARBA00012274"/>
    </source>
</evidence>
<dbReference type="AlphaFoldDB" id="A0A1C4WAZ3"/>
<dbReference type="InterPro" id="IPR024434">
    <property type="entry name" value="TSCPD_dom"/>
</dbReference>
<dbReference type="EC" id="1.17.4.1" evidence="2"/>
<dbReference type="GO" id="GO:0071897">
    <property type="term" value="P:DNA biosynthetic process"/>
    <property type="evidence" value="ECO:0007669"/>
    <property type="project" value="UniProtKB-KW"/>
</dbReference>
<evidence type="ECO:0000256" key="5">
    <source>
        <dbReference type="ARBA" id="ARBA00047754"/>
    </source>
</evidence>
<feature type="domain" description="TSCPD" evidence="6">
    <location>
        <begin position="35"/>
        <end position="119"/>
    </location>
</feature>
<sequence>MIRCMTVVVNARLKPSRTRRGRTYDFHLDALPGSLTVNELPDGRPAEIFLKAAKQGSTLAGLCESLSITTSLALQYGTPVVDVVCRMINARFEPSGRTGDPEVPVASSLSDYIARRLAVDYLSPGQLAQLGLLPPAEATAR</sequence>
<evidence type="ECO:0000313" key="7">
    <source>
        <dbReference type="EMBL" id="SCE93289.1"/>
    </source>
</evidence>
<evidence type="ECO:0000256" key="3">
    <source>
        <dbReference type="ARBA" id="ARBA00022634"/>
    </source>
</evidence>
<comment type="catalytic activity">
    <reaction evidence="5">
        <text>a 2'-deoxyribonucleoside 5'-diphosphate + [thioredoxin]-disulfide + H2O = a ribonucleoside 5'-diphosphate + [thioredoxin]-dithiol</text>
        <dbReference type="Rhea" id="RHEA:23252"/>
        <dbReference type="Rhea" id="RHEA-COMP:10698"/>
        <dbReference type="Rhea" id="RHEA-COMP:10700"/>
        <dbReference type="ChEBI" id="CHEBI:15377"/>
        <dbReference type="ChEBI" id="CHEBI:29950"/>
        <dbReference type="ChEBI" id="CHEBI:50058"/>
        <dbReference type="ChEBI" id="CHEBI:57930"/>
        <dbReference type="ChEBI" id="CHEBI:73316"/>
        <dbReference type="EC" id="1.17.4.1"/>
    </reaction>
</comment>
<evidence type="ECO:0000256" key="4">
    <source>
        <dbReference type="ARBA" id="ARBA00022741"/>
    </source>
</evidence>
<dbReference type="Proteomes" id="UP000199629">
    <property type="component" value="Unassembled WGS sequence"/>
</dbReference>
<organism evidence="7 8">
    <name type="scientific">Micromonospora chaiyaphumensis</name>
    <dbReference type="NCBI Taxonomy" id="307119"/>
    <lineage>
        <taxon>Bacteria</taxon>
        <taxon>Bacillati</taxon>
        <taxon>Actinomycetota</taxon>
        <taxon>Actinomycetes</taxon>
        <taxon>Micromonosporales</taxon>
        <taxon>Micromonosporaceae</taxon>
        <taxon>Micromonospora</taxon>
    </lineage>
</organism>
<protein>
    <recommendedName>
        <fullName evidence="2">ribonucleoside-diphosphate reductase</fullName>
        <ecNumber evidence="2">1.17.4.1</ecNumber>
    </recommendedName>
</protein>
<reference evidence="8" key="1">
    <citation type="submission" date="2016-06" db="EMBL/GenBank/DDBJ databases">
        <authorList>
            <person name="Varghese N."/>
            <person name="Submissions Spin"/>
        </authorList>
    </citation>
    <scope>NUCLEOTIDE SEQUENCE [LARGE SCALE GENOMIC DNA]</scope>
    <source>
        <strain evidence="8">DSM 45246</strain>
    </source>
</reference>